<dbReference type="Proteomes" id="UP000789375">
    <property type="component" value="Unassembled WGS sequence"/>
</dbReference>
<feature type="domain" description="TLDc" evidence="1">
    <location>
        <begin position="1"/>
        <end position="139"/>
    </location>
</feature>
<dbReference type="Pfam" id="PF07534">
    <property type="entry name" value="TLD"/>
    <property type="match status" value="1"/>
</dbReference>
<dbReference type="PROSITE" id="PS51886">
    <property type="entry name" value="TLDC"/>
    <property type="match status" value="1"/>
</dbReference>
<sequence length="139" mass="16121">MPKHASILANWIQRKDSYARTPKDTYKFSLIYRGSIDGYNTNIIRSKCHRYRKSDCVLIIKTNKNDSIIGGYNPLGWRYNKDINGDRNDLNDFKISRVVNEDRAICESKYHNIPLNFGNSDLVIYYKSGKIVILVANNL</sequence>
<evidence type="ECO:0000313" key="3">
    <source>
        <dbReference type="Proteomes" id="UP000789375"/>
    </source>
</evidence>
<evidence type="ECO:0000259" key="1">
    <source>
        <dbReference type="PROSITE" id="PS51886"/>
    </source>
</evidence>
<name>A0A9N9G9Q3_FUNMO</name>
<feature type="non-terminal residue" evidence="2">
    <location>
        <position position="1"/>
    </location>
</feature>
<dbReference type="InterPro" id="IPR006571">
    <property type="entry name" value="TLDc_dom"/>
</dbReference>
<keyword evidence="3" id="KW-1185">Reference proteome</keyword>
<proteinExistence type="predicted"/>
<comment type="caution">
    <text evidence="2">The sequence shown here is derived from an EMBL/GenBank/DDBJ whole genome shotgun (WGS) entry which is preliminary data.</text>
</comment>
<accession>A0A9N9G9Q3</accession>
<dbReference type="EMBL" id="CAJVPP010002196">
    <property type="protein sequence ID" value="CAG8591313.1"/>
    <property type="molecule type" value="Genomic_DNA"/>
</dbReference>
<feature type="non-terminal residue" evidence="2">
    <location>
        <position position="139"/>
    </location>
</feature>
<gene>
    <name evidence="2" type="ORF">FMOSSE_LOCUS8455</name>
</gene>
<reference evidence="2" key="1">
    <citation type="submission" date="2021-06" db="EMBL/GenBank/DDBJ databases">
        <authorList>
            <person name="Kallberg Y."/>
            <person name="Tangrot J."/>
            <person name="Rosling A."/>
        </authorList>
    </citation>
    <scope>NUCLEOTIDE SEQUENCE</scope>
    <source>
        <strain evidence="2">87-6 pot B 2015</strain>
    </source>
</reference>
<protein>
    <submittedName>
        <fullName evidence="2">4412_t:CDS:1</fullName>
    </submittedName>
</protein>
<dbReference type="AlphaFoldDB" id="A0A9N9G9Q3"/>
<organism evidence="2 3">
    <name type="scientific">Funneliformis mosseae</name>
    <name type="common">Endomycorrhizal fungus</name>
    <name type="synonym">Glomus mosseae</name>
    <dbReference type="NCBI Taxonomy" id="27381"/>
    <lineage>
        <taxon>Eukaryota</taxon>
        <taxon>Fungi</taxon>
        <taxon>Fungi incertae sedis</taxon>
        <taxon>Mucoromycota</taxon>
        <taxon>Glomeromycotina</taxon>
        <taxon>Glomeromycetes</taxon>
        <taxon>Glomerales</taxon>
        <taxon>Glomeraceae</taxon>
        <taxon>Funneliformis</taxon>
    </lineage>
</organism>
<evidence type="ECO:0000313" key="2">
    <source>
        <dbReference type="EMBL" id="CAG8591313.1"/>
    </source>
</evidence>